<name>A0A059ZVE4_ACICK</name>
<dbReference type="HOGENOM" id="CLU_808043_0_0_6"/>
<evidence type="ECO:0000256" key="1">
    <source>
        <dbReference type="SAM" id="MobiDB-lite"/>
    </source>
</evidence>
<feature type="compositionally biased region" description="Polar residues" evidence="1">
    <location>
        <begin position="327"/>
        <end position="343"/>
    </location>
</feature>
<dbReference type="Proteomes" id="UP000005522">
    <property type="component" value="Chromosome"/>
</dbReference>
<accession>A0A059ZVE4</accession>
<gene>
    <name evidence="2" type="ORF">Acaty_c1569</name>
</gene>
<sequence>MHSSDEIKALVVEHMRSSAILSRAIYEISRAGGAKRPLPIGFRLYAALVPLADRYPRVQDGLLRFLLRETSFSSGVQASLENIGERESRRAVLLWSQDRERLKKTLESLAFFLDGLGFTPPQEAEYTKTVSQAILGASIHGAHLGLGGTAYAYSVRDPGKAWDRRLSETVAAWGQVVKRSGVAGNPIGLPQELREATDLAIAMLAENRIDAHTKTYLQDAVAAIDALEATARDLILHYASEPIIASRKTDCERIGAYISNSIGQPVNAQLLKNVWQVAGNMGDHWAEGSIERGVSRAIQACLIVHGILQDAKTTLLKSLQLPPAPARNSSFRTAPQSAGPSGP</sequence>
<dbReference type="RefSeq" id="WP_004872435.1">
    <property type="nucleotide sequence ID" value="NZ_CP005986.1"/>
</dbReference>
<reference evidence="2 3" key="1">
    <citation type="journal article" date="2009" name="J. Bacteriol.">
        <title>Draft genome sequence of the extremely acidophilic bacterium Acidithiobacillus caldus ATCC 51756 reveals metabolic versatility in the genus Acidithiobacillus.</title>
        <authorList>
            <person name="Valdes J."/>
            <person name="Quatrini R."/>
            <person name="Hallberg K."/>
            <person name="Dopson M."/>
            <person name="Valenzuela P.D."/>
            <person name="Holmes D.S."/>
        </authorList>
    </citation>
    <scope>NUCLEOTIDE SEQUENCE [LARGE SCALE GENOMIC DNA]</scope>
    <source>
        <strain evidence="3">ATCC 51756 / DSM 8584 / KU</strain>
    </source>
</reference>
<evidence type="ECO:0000313" key="3">
    <source>
        <dbReference type="Proteomes" id="UP000005522"/>
    </source>
</evidence>
<feature type="region of interest" description="Disordered" evidence="1">
    <location>
        <begin position="324"/>
        <end position="343"/>
    </location>
</feature>
<dbReference type="EMBL" id="CP005986">
    <property type="protein sequence ID" value="AIA55433.1"/>
    <property type="molecule type" value="Genomic_DNA"/>
</dbReference>
<dbReference type="AlphaFoldDB" id="A0A059ZVE4"/>
<protein>
    <submittedName>
        <fullName evidence="2">Uncharacterized protein</fullName>
    </submittedName>
</protein>
<proteinExistence type="predicted"/>
<dbReference type="KEGG" id="acz:Acaty_c1569"/>
<evidence type="ECO:0000313" key="2">
    <source>
        <dbReference type="EMBL" id="AIA55433.1"/>
    </source>
</evidence>
<organism evidence="2 3">
    <name type="scientific">Acidithiobacillus caldus (strain ATCC 51756 / DSM 8584 / KU)</name>
    <dbReference type="NCBI Taxonomy" id="637389"/>
    <lineage>
        <taxon>Bacteria</taxon>
        <taxon>Pseudomonadati</taxon>
        <taxon>Pseudomonadota</taxon>
        <taxon>Acidithiobacillia</taxon>
        <taxon>Acidithiobacillales</taxon>
        <taxon>Acidithiobacillaceae</taxon>
        <taxon>Acidithiobacillus</taxon>
    </lineage>
</organism>